<dbReference type="PANTHER" id="PTHR21255:SF65">
    <property type="entry name" value="TCTEX1 DOMAIN-CONTAINING PROTEIN 2"/>
    <property type="match status" value="1"/>
</dbReference>
<evidence type="ECO:0000313" key="2">
    <source>
        <dbReference type="EMBL" id="KAK2576219.1"/>
    </source>
</evidence>
<keyword evidence="3" id="KW-1185">Reference proteome</keyword>
<dbReference type="EMBL" id="JAIFRP010004406">
    <property type="protein sequence ID" value="KAK2576219.1"/>
    <property type="molecule type" value="Genomic_DNA"/>
</dbReference>
<dbReference type="PANTHER" id="PTHR21255">
    <property type="entry name" value="T-COMPLEX-ASSOCIATED-TESTIS-EXPRESSED 1/ DYNEIN LIGHT CHAIN"/>
    <property type="match status" value="1"/>
</dbReference>
<dbReference type="Proteomes" id="UP001258017">
    <property type="component" value="Unassembled WGS sequence"/>
</dbReference>
<reference evidence="2" key="2">
    <citation type="journal article" date="2023" name="Commun. Biol.">
        <title>Intrasexual cuticular hydrocarbon dimorphism in a wasp sheds light on hydrocarbon biosynthesis genes in Hymenoptera.</title>
        <authorList>
            <person name="Moris V.C."/>
            <person name="Podsiadlowski L."/>
            <person name="Martin S."/>
            <person name="Oeyen J.P."/>
            <person name="Donath A."/>
            <person name="Petersen M."/>
            <person name="Wilbrandt J."/>
            <person name="Misof B."/>
            <person name="Liedtke D."/>
            <person name="Thamm M."/>
            <person name="Scheiner R."/>
            <person name="Schmitt T."/>
            <person name="Niehuis O."/>
        </authorList>
    </citation>
    <scope>NUCLEOTIDE SEQUENCE</scope>
    <source>
        <strain evidence="2">GBR_01_08_01A</strain>
    </source>
</reference>
<dbReference type="GO" id="GO:0007018">
    <property type="term" value="P:microtubule-based movement"/>
    <property type="evidence" value="ECO:0007669"/>
    <property type="project" value="TreeGrafter"/>
</dbReference>
<comment type="similarity">
    <text evidence="1">Belongs to the dynein light chain Tctex-type family.</text>
</comment>
<reference evidence="2" key="1">
    <citation type="submission" date="2021-08" db="EMBL/GenBank/DDBJ databases">
        <authorList>
            <person name="Misof B."/>
            <person name="Oliver O."/>
            <person name="Podsiadlowski L."/>
            <person name="Donath A."/>
            <person name="Peters R."/>
            <person name="Mayer C."/>
            <person name="Rust J."/>
            <person name="Gunkel S."/>
            <person name="Lesny P."/>
            <person name="Martin S."/>
            <person name="Oeyen J.P."/>
            <person name="Petersen M."/>
            <person name="Panagiotis P."/>
            <person name="Wilbrandt J."/>
            <person name="Tanja T."/>
        </authorList>
    </citation>
    <scope>NUCLEOTIDE SEQUENCE</scope>
    <source>
        <strain evidence="2">GBR_01_08_01A</strain>
        <tissue evidence="2">Thorax + abdomen</tissue>
    </source>
</reference>
<dbReference type="Pfam" id="PF03645">
    <property type="entry name" value="Tctex-1"/>
    <property type="match status" value="1"/>
</dbReference>
<dbReference type="AlphaFoldDB" id="A0AAD9RAU2"/>
<protein>
    <submittedName>
        <fullName evidence="2">Uncharacterized protein</fullName>
    </submittedName>
</protein>
<dbReference type="InterPro" id="IPR005334">
    <property type="entry name" value="Tctex-1-like"/>
</dbReference>
<name>A0AAD9RAU2_9HYME</name>
<accession>A0AAD9RAU2</accession>
<dbReference type="InterPro" id="IPR038586">
    <property type="entry name" value="Tctex-1-like_sf"/>
</dbReference>
<gene>
    <name evidence="2" type="ORF">KPH14_005588</name>
</gene>
<comment type="caution">
    <text evidence="2">The sequence shown here is derived from an EMBL/GenBank/DDBJ whole genome shotgun (WGS) entry which is preliminary data.</text>
</comment>
<dbReference type="Gene3D" id="3.30.1140.40">
    <property type="entry name" value="Tctex-1"/>
    <property type="match status" value="1"/>
</dbReference>
<dbReference type="GO" id="GO:0005737">
    <property type="term" value="C:cytoplasm"/>
    <property type="evidence" value="ECO:0007669"/>
    <property type="project" value="TreeGrafter"/>
</dbReference>
<evidence type="ECO:0000313" key="3">
    <source>
        <dbReference type="Proteomes" id="UP001258017"/>
    </source>
</evidence>
<sequence length="155" mass="18097">MSVVQHRSKMHSVMRGLSFGLIRPSMMFRILKGGFKVPRYQNTYRLESFKPFKVDIVDKILKDVMYSFLIGLKYHPIVCLQVCKNMSAEVRDRIFKKSYDRYKYTVVMTIIQNLGQSADVSMACLWDAERDSYSTYVVKTNEFIALGLVIGTYYE</sequence>
<dbReference type="GO" id="GO:0045505">
    <property type="term" value="F:dynein intermediate chain binding"/>
    <property type="evidence" value="ECO:0007669"/>
    <property type="project" value="TreeGrafter"/>
</dbReference>
<proteinExistence type="inferred from homology"/>
<dbReference type="CDD" id="cd21451">
    <property type="entry name" value="DLC-like_TCTEX1D"/>
    <property type="match status" value="1"/>
</dbReference>
<organism evidence="2 3">
    <name type="scientific">Odynerus spinipes</name>
    <dbReference type="NCBI Taxonomy" id="1348599"/>
    <lineage>
        <taxon>Eukaryota</taxon>
        <taxon>Metazoa</taxon>
        <taxon>Ecdysozoa</taxon>
        <taxon>Arthropoda</taxon>
        <taxon>Hexapoda</taxon>
        <taxon>Insecta</taxon>
        <taxon>Pterygota</taxon>
        <taxon>Neoptera</taxon>
        <taxon>Endopterygota</taxon>
        <taxon>Hymenoptera</taxon>
        <taxon>Apocrita</taxon>
        <taxon>Aculeata</taxon>
        <taxon>Vespoidea</taxon>
        <taxon>Vespidae</taxon>
        <taxon>Eumeninae</taxon>
        <taxon>Odynerus</taxon>
    </lineage>
</organism>
<evidence type="ECO:0000256" key="1">
    <source>
        <dbReference type="ARBA" id="ARBA00005361"/>
    </source>
</evidence>
<dbReference type="GO" id="GO:0005868">
    <property type="term" value="C:cytoplasmic dynein complex"/>
    <property type="evidence" value="ECO:0007669"/>
    <property type="project" value="TreeGrafter"/>
</dbReference>